<feature type="non-terminal residue" evidence="1">
    <location>
        <position position="1"/>
    </location>
</feature>
<dbReference type="GO" id="GO:0008760">
    <property type="term" value="F:UDP-N-acetylglucosamine 1-carboxyvinyltransferase activity"/>
    <property type="evidence" value="ECO:0007669"/>
    <property type="project" value="UniProtKB-EC"/>
</dbReference>
<keyword evidence="1" id="KW-0808">Transferase</keyword>
<dbReference type="SUPFAM" id="SSF55205">
    <property type="entry name" value="EPT/RTPC-like"/>
    <property type="match status" value="1"/>
</dbReference>
<reference evidence="1" key="1">
    <citation type="submission" date="2018-06" db="EMBL/GenBank/DDBJ databases">
        <authorList>
            <person name="Zhirakovskaya E."/>
        </authorList>
    </citation>
    <scope>NUCLEOTIDE SEQUENCE</scope>
</reference>
<sequence length="36" mass="4218">KGRTEIFDIHFIDRGYEVIEEKLNQLGAKITRVPCK</sequence>
<dbReference type="InterPro" id="IPR013792">
    <property type="entry name" value="RNA3'P_cycl/enolpyr_Trfase_a/b"/>
</dbReference>
<dbReference type="EC" id="2.5.1.7" evidence="1"/>
<gene>
    <name evidence="1" type="ORF">MNBD_GAMMA01-2197</name>
</gene>
<name>A0A3B0UZZ1_9ZZZZ</name>
<dbReference type="EMBL" id="UOEW01000152">
    <property type="protein sequence ID" value="VAW36845.1"/>
    <property type="molecule type" value="Genomic_DNA"/>
</dbReference>
<dbReference type="InterPro" id="IPR036968">
    <property type="entry name" value="Enolpyruvate_Tfrase_sf"/>
</dbReference>
<accession>A0A3B0UZZ1</accession>
<evidence type="ECO:0000313" key="1">
    <source>
        <dbReference type="EMBL" id="VAW36845.1"/>
    </source>
</evidence>
<proteinExistence type="predicted"/>
<dbReference type="AlphaFoldDB" id="A0A3B0UZZ1"/>
<organism evidence="1">
    <name type="scientific">hydrothermal vent metagenome</name>
    <dbReference type="NCBI Taxonomy" id="652676"/>
    <lineage>
        <taxon>unclassified sequences</taxon>
        <taxon>metagenomes</taxon>
        <taxon>ecological metagenomes</taxon>
    </lineage>
</organism>
<protein>
    <submittedName>
        <fullName evidence="1">UDP-N-acetylglucosamine 1-carboxyvinyltransferase</fullName>
        <ecNumber evidence="1">2.5.1.7</ecNumber>
    </submittedName>
</protein>
<dbReference type="Gene3D" id="3.65.10.10">
    <property type="entry name" value="Enolpyruvate transferase domain"/>
    <property type="match status" value="1"/>
</dbReference>